<accession>A0ABR1C1B0</accession>
<keyword evidence="8 10" id="KW-0472">Membrane</keyword>
<evidence type="ECO:0000256" key="7">
    <source>
        <dbReference type="ARBA" id="ARBA00023121"/>
    </source>
</evidence>
<feature type="region of interest" description="Disordered" evidence="9">
    <location>
        <begin position="400"/>
        <end position="426"/>
    </location>
</feature>
<reference evidence="12 13" key="1">
    <citation type="submission" date="2023-08" db="EMBL/GenBank/DDBJ databases">
        <title>A Necator americanus chromosomal reference genome.</title>
        <authorList>
            <person name="Ilik V."/>
            <person name="Petrzelkova K.J."/>
            <person name="Pardy F."/>
            <person name="Fuh T."/>
            <person name="Niatou-Singa F.S."/>
            <person name="Gouil Q."/>
            <person name="Baker L."/>
            <person name="Ritchie M.E."/>
            <person name="Jex A.R."/>
            <person name="Gazzola D."/>
            <person name="Li H."/>
            <person name="Toshio Fujiwara R."/>
            <person name="Zhan B."/>
            <person name="Aroian R.V."/>
            <person name="Pafco B."/>
            <person name="Schwarz E.M."/>
        </authorList>
    </citation>
    <scope>NUCLEOTIDE SEQUENCE [LARGE SCALE GENOMIC DNA]</scope>
    <source>
        <strain evidence="12 13">Aroian</strain>
        <tissue evidence="12">Whole animal</tissue>
    </source>
</reference>
<evidence type="ECO:0000256" key="5">
    <source>
        <dbReference type="ARBA" id="ARBA00022989"/>
    </source>
</evidence>
<protein>
    <recommendedName>
        <fullName evidence="11">SMP-LTD domain-containing protein</fullName>
    </recommendedName>
</protein>
<dbReference type="PROSITE" id="PS51847">
    <property type="entry name" value="SMP"/>
    <property type="match status" value="1"/>
</dbReference>
<feature type="domain" description="SMP-LTD" evidence="11">
    <location>
        <begin position="561"/>
        <end position="835"/>
    </location>
</feature>
<feature type="transmembrane region" description="Helical" evidence="10">
    <location>
        <begin position="176"/>
        <end position="193"/>
    </location>
</feature>
<keyword evidence="7" id="KW-0446">Lipid-binding</keyword>
<gene>
    <name evidence="12" type="primary">Necator_chrII.g4399</name>
    <name evidence="12" type="ORF">RB195_016607</name>
</gene>
<dbReference type="InterPro" id="IPR031468">
    <property type="entry name" value="SMP_LBD"/>
</dbReference>
<evidence type="ECO:0000256" key="9">
    <source>
        <dbReference type="SAM" id="MobiDB-lite"/>
    </source>
</evidence>
<dbReference type="CDD" id="cd21675">
    <property type="entry name" value="SMP_TEX2"/>
    <property type="match status" value="1"/>
</dbReference>
<keyword evidence="2" id="KW-0813">Transport</keyword>
<comment type="subcellular location">
    <subcellularLocation>
        <location evidence="1">Endoplasmic reticulum membrane</location>
    </subcellularLocation>
</comment>
<evidence type="ECO:0000256" key="6">
    <source>
        <dbReference type="ARBA" id="ARBA00023055"/>
    </source>
</evidence>
<dbReference type="PANTHER" id="PTHR13466">
    <property type="entry name" value="TEX2 PROTEIN-RELATED"/>
    <property type="match status" value="1"/>
</dbReference>
<name>A0ABR1C1B0_NECAM</name>
<dbReference type="PANTHER" id="PTHR13466:SF0">
    <property type="entry name" value="SMP-LTD DOMAIN-CONTAINING PROTEIN"/>
    <property type="match status" value="1"/>
</dbReference>
<proteinExistence type="predicted"/>
<feature type="compositionally biased region" description="Acidic residues" evidence="9">
    <location>
        <begin position="22"/>
        <end position="32"/>
    </location>
</feature>
<evidence type="ECO:0000256" key="8">
    <source>
        <dbReference type="ARBA" id="ARBA00023136"/>
    </source>
</evidence>
<sequence>MGDRIRTPASLSFDSVRLNDLSDDYGFGDDPDTTVIGYDDVEEAQEAGSGPMPDENSHTLSVSADGEVSDTDSQRTVDRISMGSNDSKEASTSKLGVLFDKAKLKGKKLLTKKDKDRPKSSGVAETAAQCIIINPPSSMLVCENDKKIQAEAPKDSSQDSSVVYSLTRRYRNMPFFKYRLMLLGALLSLTIVFPGFITGLLWGLYLSFIGFLYLFVSEPRPTIQRRPSLTDLLEPETVDNRLEQACEVSNGEGNALGVGEGVIYRGWMNELKGRYSPATYHVNNAQSVLVRLEGSILRISRPAKAVLKHAFHEDPTLTQPQPTMVSQTIYSLDGARVSLRPKRLAKRRWWSRKYPIHIKFARKPGDVDLSKPLSRSVSMHPVESAPDCLPLLAEAASSVDEGYTAETDTSESDTEQEGSRLGRANSLSDMPDFISVTEGAPRPYKGRSIYLFVRAAREKERWFHLLREACAQSHDVVRPLAKRSTSEVGVKSNGDISSTPSRQSTPVFEDAIYRRIHRQFTEQISLIHGCGFSPPERGSTVSLDLGTVKWKPGNPEENSDLVESINSLGTRIFFDFCRDEFWANQVKQKIQSKLATIHLPYFIEKLELSSLSLGTTAPRIVGVYTSKLNEWGIWVDLEMKYGGGIRLVLQTSVNLLKLQSGASRVETERKLSRITDAMTMNVSHYSDEELPESPESSPDEDFGAKNNLEGTTTRERTGKKIISMVERAAQSSFFQKAAKLPKVAKLIEDVSSTPLILNVEVETLEGPITVNIPPPPSDRLWYAFRRPPLASIRAVPQVGDRSVDMSTVSDWIESKLRLLIEKNLVCPNMDDIVLPVMSGNDLLRKDNLAPIEFTYSGDSSLSPC</sequence>
<dbReference type="EMBL" id="JAVFWL010000002">
    <property type="protein sequence ID" value="KAK6732324.1"/>
    <property type="molecule type" value="Genomic_DNA"/>
</dbReference>
<comment type="caution">
    <text evidence="12">The sequence shown here is derived from an EMBL/GenBank/DDBJ whole genome shotgun (WGS) entry which is preliminary data.</text>
</comment>
<evidence type="ECO:0000313" key="12">
    <source>
        <dbReference type="EMBL" id="KAK6732324.1"/>
    </source>
</evidence>
<keyword evidence="6" id="KW-0445">Lipid transport</keyword>
<keyword evidence="3 10" id="KW-0812">Transmembrane</keyword>
<evidence type="ECO:0000259" key="11">
    <source>
        <dbReference type="PROSITE" id="PS51847"/>
    </source>
</evidence>
<keyword evidence="5 10" id="KW-1133">Transmembrane helix</keyword>
<keyword evidence="4" id="KW-0256">Endoplasmic reticulum</keyword>
<feature type="compositionally biased region" description="Acidic residues" evidence="9">
    <location>
        <begin position="688"/>
        <end position="701"/>
    </location>
</feature>
<evidence type="ECO:0000256" key="10">
    <source>
        <dbReference type="SAM" id="Phobius"/>
    </source>
</evidence>
<feature type="region of interest" description="Disordered" evidence="9">
    <location>
        <begin position="22"/>
        <end position="89"/>
    </location>
</feature>
<feature type="region of interest" description="Disordered" evidence="9">
    <location>
        <begin position="685"/>
        <end position="717"/>
    </location>
</feature>
<evidence type="ECO:0000256" key="3">
    <source>
        <dbReference type="ARBA" id="ARBA00022692"/>
    </source>
</evidence>
<evidence type="ECO:0000256" key="1">
    <source>
        <dbReference type="ARBA" id="ARBA00004586"/>
    </source>
</evidence>
<evidence type="ECO:0000256" key="4">
    <source>
        <dbReference type="ARBA" id="ARBA00022824"/>
    </source>
</evidence>
<keyword evidence="13" id="KW-1185">Reference proteome</keyword>
<dbReference type="Proteomes" id="UP001303046">
    <property type="component" value="Unassembled WGS sequence"/>
</dbReference>
<evidence type="ECO:0000256" key="2">
    <source>
        <dbReference type="ARBA" id="ARBA00022448"/>
    </source>
</evidence>
<evidence type="ECO:0000313" key="13">
    <source>
        <dbReference type="Proteomes" id="UP001303046"/>
    </source>
</evidence>
<organism evidence="12 13">
    <name type="scientific">Necator americanus</name>
    <name type="common">Human hookworm</name>
    <dbReference type="NCBI Taxonomy" id="51031"/>
    <lineage>
        <taxon>Eukaryota</taxon>
        <taxon>Metazoa</taxon>
        <taxon>Ecdysozoa</taxon>
        <taxon>Nematoda</taxon>
        <taxon>Chromadorea</taxon>
        <taxon>Rhabditida</taxon>
        <taxon>Rhabditina</taxon>
        <taxon>Rhabditomorpha</taxon>
        <taxon>Strongyloidea</taxon>
        <taxon>Ancylostomatidae</taxon>
        <taxon>Bunostominae</taxon>
        <taxon>Necator</taxon>
    </lineage>
</organism>